<dbReference type="Gene3D" id="2.130.10.10">
    <property type="entry name" value="YVTN repeat-like/Quinoprotein amine dehydrogenase"/>
    <property type="match status" value="2"/>
</dbReference>
<keyword evidence="6" id="KW-1185">Reference proteome</keyword>
<evidence type="ECO:0000313" key="6">
    <source>
        <dbReference type="Proteomes" id="UP000198785"/>
    </source>
</evidence>
<feature type="domain" description="Photosynthesis system II assembly factor Ycf48/Hcf136-like" evidence="4">
    <location>
        <begin position="79"/>
        <end position="160"/>
    </location>
</feature>
<proteinExistence type="predicted"/>
<dbReference type="PANTHER" id="PTHR47199:SF2">
    <property type="entry name" value="PHOTOSYSTEM II STABILITY_ASSEMBLY FACTOR HCF136, CHLOROPLASTIC"/>
    <property type="match status" value="1"/>
</dbReference>
<feature type="chain" id="PRO_5011436671" evidence="3">
    <location>
        <begin position="21"/>
        <end position="339"/>
    </location>
</feature>
<dbReference type="RefSeq" id="WP_093367559.1">
    <property type="nucleotide sequence ID" value="NZ_FOZZ01000017.1"/>
</dbReference>
<keyword evidence="3" id="KW-0732">Signal</keyword>
<dbReference type="Proteomes" id="UP000198785">
    <property type="component" value="Unassembled WGS sequence"/>
</dbReference>
<sequence length="339" mass="36838">MMTKRFFFVLAFLLPLLGLAQQLIPLTQKAGISLRGLDSYQDYCLWVSGAKGTVGVSTDAGKNWNWVSPKGYAEYDFRDIEAFSEREAVIVSAGTPAVILKTTDGGENWAEVYRDERPEIFLDGADFHGDEGYIVGDPINGKFQILYSKDRGQNWTDISADIDVKATEGEAAFAASGSSLRYIPPFLWLGTGGTIANMHRFCLNSRTLTKVPLSAMQQGEASRGVFSIDFYNVTTGIVVGGNYMQDKDRQQTVLLTEDEGKSWEAPQTSLGGYRSCVKYITANTLLATGTSGTDISHNGGQHWTTISTDSYNTIVKNASGTKVFFAGSSGQISVIGSVN</sequence>
<dbReference type="GO" id="GO:0015979">
    <property type="term" value="P:photosynthesis"/>
    <property type="evidence" value="ECO:0007669"/>
    <property type="project" value="UniProtKB-KW"/>
</dbReference>
<organism evidence="5 6">
    <name type="scientific">Sphingobacterium wenxiniae</name>
    <dbReference type="NCBI Taxonomy" id="683125"/>
    <lineage>
        <taxon>Bacteria</taxon>
        <taxon>Pseudomonadati</taxon>
        <taxon>Bacteroidota</taxon>
        <taxon>Sphingobacteriia</taxon>
        <taxon>Sphingobacteriales</taxon>
        <taxon>Sphingobacteriaceae</taxon>
        <taxon>Sphingobacterium</taxon>
    </lineage>
</organism>
<dbReference type="PANTHER" id="PTHR47199">
    <property type="entry name" value="PHOTOSYSTEM II STABILITY/ASSEMBLY FACTOR HCF136, CHLOROPLASTIC"/>
    <property type="match status" value="1"/>
</dbReference>
<protein>
    <submittedName>
        <fullName evidence="5">Photosynthesis system II assembly factor YCF48</fullName>
    </submittedName>
</protein>
<dbReference type="AlphaFoldDB" id="A0A1I6VSW0"/>
<dbReference type="SUPFAM" id="SSF50939">
    <property type="entry name" value="Sialidases"/>
    <property type="match status" value="1"/>
</dbReference>
<evidence type="ECO:0000256" key="1">
    <source>
        <dbReference type="ARBA" id="ARBA00022531"/>
    </source>
</evidence>
<name>A0A1I6VSW0_9SPHI</name>
<dbReference type="STRING" id="683125.SAMN05660206_1172"/>
<evidence type="ECO:0000256" key="3">
    <source>
        <dbReference type="SAM" id="SignalP"/>
    </source>
</evidence>
<gene>
    <name evidence="5" type="ORF">SAMN05660206_1172</name>
</gene>
<keyword evidence="1" id="KW-0602">Photosynthesis</keyword>
<keyword evidence="2" id="KW-0604">Photosystem II</keyword>
<evidence type="ECO:0000259" key="4">
    <source>
        <dbReference type="Pfam" id="PF14870"/>
    </source>
</evidence>
<dbReference type="InterPro" id="IPR028203">
    <property type="entry name" value="PSII_CF48-like_dom"/>
</dbReference>
<dbReference type="EMBL" id="FOZZ01000017">
    <property type="protein sequence ID" value="SFT16777.1"/>
    <property type="molecule type" value="Genomic_DNA"/>
</dbReference>
<evidence type="ECO:0000256" key="2">
    <source>
        <dbReference type="ARBA" id="ARBA00023276"/>
    </source>
</evidence>
<dbReference type="InterPro" id="IPR015943">
    <property type="entry name" value="WD40/YVTN_repeat-like_dom_sf"/>
</dbReference>
<dbReference type="InterPro" id="IPR036278">
    <property type="entry name" value="Sialidase_sf"/>
</dbReference>
<evidence type="ECO:0000313" key="5">
    <source>
        <dbReference type="EMBL" id="SFT16777.1"/>
    </source>
</evidence>
<dbReference type="GO" id="GO:0009523">
    <property type="term" value="C:photosystem II"/>
    <property type="evidence" value="ECO:0007669"/>
    <property type="project" value="UniProtKB-KW"/>
</dbReference>
<accession>A0A1I6VSW0</accession>
<feature type="signal peptide" evidence="3">
    <location>
        <begin position="1"/>
        <end position="20"/>
    </location>
</feature>
<dbReference type="Pfam" id="PF14870">
    <property type="entry name" value="PSII_BNR"/>
    <property type="match status" value="1"/>
</dbReference>
<dbReference type="OrthoDB" id="9813892at2"/>
<reference evidence="5 6" key="1">
    <citation type="submission" date="2016-10" db="EMBL/GenBank/DDBJ databases">
        <authorList>
            <person name="de Groot N.N."/>
        </authorList>
    </citation>
    <scope>NUCLEOTIDE SEQUENCE [LARGE SCALE GENOMIC DNA]</scope>
    <source>
        <strain evidence="5 6">DSM 22789</strain>
    </source>
</reference>